<name>A0ABS7DZ53_9GAMM</name>
<dbReference type="Pfam" id="PF04138">
    <property type="entry name" value="GtrA_DPMS_TM"/>
    <property type="match status" value="1"/>
</dbReference>
<keyword evidence="9" id="KW-1185">Reference proteome</keyword>
<comment type="subcellular location">
    <subcellularLocation>
        <location evidence="1">Membrane</location>
        <topology evidence="1">Multi-pass membrane protein</topology>
    </subcellularLocation>
</comment>
<evidence type="ECO:0000256" key="5">
    <source>
        <dbReference type="ARBA" id="ARBA00023136"/>
    </source>
</evidence>
<feature type="domain" description="GtrA/DPMS transmembrane" evidence="7">
    <location>
        <begin position="21"/>
        <end position="140"/>
    </location>
</feature>
<accession>A0ABS7DZ53</accession>
<evidence type="ECO:0000313" key="9">
    <source>
        <dbReference type="Proteomes" id="UP001195963"/>
    </source>
</evidence>
<dbReference type="PANTHER" id="PTHR38459">
    <property type="entry name" value="PROPHAGE BACTOPRENOL-LINKED GLUCOSE TRANSLOCASE HOMOLOG"/>
    <property type="match status" value="1"/>
</dbReference>
<comment type="similarity">
    <text evidence="2">Belongs to the GtrA family.</text>
</comment>
<feature type="transmembrane region" description="Helical" evidence="6">
    <location>
        <begin position="53"/>
        <end position="72"/>
    </location>
</feature>
<dbReference type="RefSeq" id="WP_220108373.1">
    <property type="nucleotide sequence ID" value="NZ_JAHZST010000002.1"/>
</dbReference>
<dbReference type="PANTHER" id="PTHR38459:SF1">
    <property type="entry name" value="PROPHAGE BACTOPRENOL-LINKED GLUCOSE TRANSLOCASE HOMOLOG"/>
    <property type="match status" value="1"/>
</dbReference>
<feature type="transmembrane region" description="Helical" evidence="6">
    <location>
        <begin position="118"/>
        <end position="140"/>
    </location>
</feature>
<gene>
    <name evidence="8" type="ORF">K0625_03400</name>
</gene>
<evidence type="ECO:0000256" key="2">
    <source>
        <dbReference type="ARBA" id="ARBA00009399"/>
    </source>
</evidence>
<reference evidence="8 9" key="1">
    <citation type="submission" date="2021-07" db="EMBL/GenBank/DDBJ databases">
        <title>Shewanella sp. nov, isolated from SCS.</title>
        <authorList>
            <person name="Cao W.R."/>
        </authorList>
    </citation>
    <scope>NUCLEOTIDE SEQUENCE [LARGE SCALE GENOMIC DNA]</scope>
    <source>
        <strain evidence="8 9">NR704-98</strain>
    </source>
</reference>
<feature type="transmembrane region" description="Helical" evidence="6">
    <location>
        <begin position="20"/>
        <end position="41"/>
    </location>
</feature>
<organism evidence="8 9">
    <name type="scientific">Shewanella nanhaiensis</name>
    <dbReference type="NCBI Taxonomy" id="2864872"/>
    <lineage>
        <taxon>Bacteria</taxon>
        <taxon>Pseudomonadati</taxon>
        <taxon>Pseudomonadota</taxon>
        <taxon>Gammaproteobacteria</taxon>
        <taxon>Alteromonadales</taxon>
        <taxon>Shewanellaceae</taxon>
        <taxon>Shewanella</taxon>
    </lineage>
</organism>
<dbReference type="InterPro" id="IPR007267">
    <property type="entry name" value="GtrA_DPMS_TM"/>
</dbReference>
<evidence type="ECO:0000313" key="8">
    <source>
        <dbReference type="EMBL" id="MBW8182699.1"/>
    </source>
</evidence>
<evidence type="ECO:0000256" key="1">
    <source>
        <dbReference type="ARBA" id="ARBA00004141"/>
    </source>
</evidence>
<keyword evidence="3 6" id="KW-0812">Transmembrane</keyword>
<sequence>MWQIGALVVRVKGALTLTQLKFLLVGGTSFVVDILLFLYLSQLLYWPIFHARLMAFCVALLLTWVGNRLFTFSHRKRRPIGTQVLMVALLACCAACVNLSVFYLLSELREPSGLTAPVYLALGVLSGLVVNWLGSNLLVFRH</sequence>
<dbReference type="EMBL" id="JAHZST010000002">
    <property type="protein sequence ID" value="MBW8182699.1"/>
    <property type="molecule type" value="Genomic_DNA"/>
</dbReference>
<feature type="transmembrane region" description="Helical" evidence="6">
    <location>
        <begin position="84"/>
        <end position="106"/>
    </location>
</feature>
<keyword evidence="4 6" id="KW-1133">Transmembrane helix</keyword>
<evidence type="ECO:0000259" key="7">
    <source>
        <dbReference type="Pfam" id="PF04138"/>
    </source>
</evidence>
<evidence type="ECO:0000256" key="6">
    <source>
        <dbReference type="SAM" id="Phobius"/>
    </source>
</evidence>
<evidence type="ECO:0000256" key="4">
    <source>
        <dbReference type="ARBA" id="ARBA00022989"/>
    </source>
</evidence>
<dbReference type="InterPro" id="IPR051401">
    <property type="entry name" value="GtrA_CellWall_Glycosyl"/>
</dbReference>
<keyword evidence="5 6" id="KW-0472">Membrane</keyword>
<comment type="caution">
    <text evidence="8">The sequence shown here is derived from an EMBL/GenBank/DDBJ whole genome shotgun (WGS) entry which is preliminary data.</text>
</comment>
<dbReference type="Proteomes" id="UP001195963">
    <property type="component" value="Unassembled WGS sequence"/>
</dbReference>
<protein>
    <submittedName>
        <fullName evidence="8">GtrA family protein</fullName>
    </submittedName>
</protein>
<evidence type="ECO:0000256" key="3">
    <source>
        <dbReference type="ARBA" id="ARBA00022692"/>
    </source>
</evidence>
<proteinExistence type="inferred from homology"/>